<evidence type="ECO:0000259" key="3">
    <source>
        <dbReference type="Pfam" id="PF13359"/>
    </source>
</evidence>
<evidence type="ECO:0000313" key="5">
    <source>
        <dbReference type="Proteomes" id="UP001632037"/>
    </source>
</evidence>
<evidence type="ECO:0000256" key="2">
    <source>
        <dbReference type="ARBA" id="ARBA00022723"/>
    </source>
</evidence>
<evidence type="ECO:0000313" key="4">
    <source>
        <dbReference type="EMBL" id="KAL3661436.1"/>
    </source>
</evidence>
<dbReference type="Pfam" id="PF13359">
    <property type="entry name" value="DDE_Tnp_4"/>
    <property type="match status" value="1"/>
</dbReference>
<organism evidence="4 5">
    <name type="scientific">Phytophthora oleae</name>
    <dbReference type="NCBI Taxonomy" id="2107226"/>
    <lineage>
        <taxon>Eukaryota</taxon>
        <taxon>Sar</taxon>
        <taxon>Stramenopiles</taxon>
        <taxon>Oomycota</taxon>
        <taxon>Peronosporomycetes</taxon>
        <taxon>Peronosporales</taxon>
        <taxon>Peronosporaceae</taxon>
        <taxon>Phytophthora</taxon>
    </lineage>
</organism>
<dbReference type="Proteomes" id="UP001632037">
    <property type="component" value="Unassembled WGS sequence"/>
</dbReference>
<keyword evidence="5" id="KW-1185">Reference proteome</keyword>
<evidence type="ECO:0000256" key="1">
    <source>
        <dbReference type="ARBA" id="ARBA00001968"/>
    </source>
</evidence>
<dbReference type="InterPro" id="IPR027806">
    <property type="entry name" value="HARBI1_dom"/>
</dbReference>
<keyword evidence="2" id="KW-0479">Metal-binding</keyword>
<name>A0ABD3F6X2_9STRA</name>
<comment type="cofactor">
    <cofactor evidence="1">
        <name>a divalent metal cation</name>
        <dbReference type="ChEBI" id="CHEBI:60240"/>
    </cofactor>
</comment>
<dbReference type="PANTHER" id="PTHR48471:SF1">
    <property type="entry name" value="DDE TNP4 DOMAIN-CONTAINING PROTEIN"/>
    <property type="match status" value="1"/>
</dbReference>
<gene>
    <name evidence="4" type="ORF">V7S43_013639</name>
</gene>
<dbReference type="AlphaFoldDB" id="A0ABD3F6X2"/>
<comment type="caution">
    <text evidence="4">The sequence shown here is derived from an EMBL/GenBank/DDBJ whole genome shotgun (WGS) entry which is preliminary data.</text>
</comment>
<feature type="domain" description="DDE Tnp4" evidence="3">
    <location>
        <begin position="70"/>
        <end position="224"/>
    </location>
</feature>
<dbReference type="PANTHER" id="PTHR48471">
    <property type="entry name" value="DDE TNP4 DOMAIN-CONTAINING PROTEIN"/>
    <property type="match status" value="1"/>
</dbReference>
<dbReference type="GO" id="GO:0046872">
    <property type="term" value="F:metal ion binding"/>
    <property type="evidence" value="ECO:0007669"/>
    <property type="project" value="UniProtKB-KW"/>
</dbReference>
<protein>
    <recommendedName>
        <fullName evidence="3">DDE Tnp4 domain-containing protein</fullName>
    </recommendedName>
</protein>
<accession>A0ABD3F6X2</accession>
<dbReference type="EMBL" id="JBIMZQ010000036">
    <property type="protein sequence ID" value="KAL3661436.1"/>
    <property type="molecule type" value="Genomic_DNA"/>
</dbReference>
<sequence>MSRAQLCLIFGVPPATLSRVLNEAETTFLSEALKGFGPARIVWLAPTRQQTLAKPVEARQPLLKFTWGFIDGKNYRVEQPSDTDLQNAHYNGWLHQVFVTSTICFSADGLIVWANHNCPGSWNNVDTGLGFRRKLSDPGLNPDPRFGVVADSAFPCAAEMTGRIQTPLKESNLGQLHPSVRPVAKAVSGAITFVRQAAEWGMGSIEKVYHRLLLPLPFAMEKRQRRIDNLFRLANFRVRKMDISQVRTTHFHYERD</sequence>
<reference evidence="4 5" key="1">
    <citation type="submission" date="2024-09" db="EMBL/GenBank/DDBJ databases">
        <title>Genome sequencing and assembly of Phytophthora oleae, isolate VK10A, causative agent of rot of olive drupes.</title>
        <authorList>
            <person name="Conti Taguali S."/>
            <person name="Riolo M."/>
            <person name="La Spada F."/>
            <person name="Cacciola S.O."/>
            <person name="Dionisio G."/>
        </authorList>
    </citation>
    <scope>NUCLEOTIDE SEQUENCE [LARGE SCALE GENOMIC DNA]</scope>
    <source>
        <strain evidence="4 5">VK10A</strain>
    </source>
</reference>
<proteinExistence type="predicted"/>